<keyword evidence="3" id="KW-1185">Reference proteome</keyword>
<dbReference type="SMART" id="SM00463">
    <property type="entry name" value="SMR"/>
    <property type="match status" value="1"/>
</dbReference>
<dbReference type="SUPFAM" id="SSF160443">
    <property type="entry name" value="SMR domain-like"/>
    <property type="match status" value="1"/>
</dbReference>
<gene>
    <name evidence="2" type="ORF">MYP_3891</name>
</gene>
<dbReference type="eggNOG" id="COG1193">
    <property type="taxonomic scope" value="Bacteria"/>
</dbReference>
<dbReference type="InterPro" id="IPR046893">
    <property type="entry name" value="MSSS"/>
</dbReference>
<dbReference type="InterPro" id="IPR036063">
    <property type="entry name" value="Smr_dom_sf"/>
</dbReference>
<dbReference type="PROSITE" id="PS50828">
    <property type="entry name" value="SMR"/>
    <property type="match status" value="1"/>
</dbReference>
<reference evidence="2 3" key="1">
    <citation type="submission" date="2014-09" db="EMBL/GenBank/DDBJ databases">
        <title>Sporocytophaga myxococcoides PG-01 genome sequencing.</title>
        <authorList>
            <person name="Liu L."/>
            <person name="Gao P.J."/>
            <person name="Chen G.J."/>
            <person name="Wang L.S."/>
        </authorList>
    </citation>
    <scope>NUCLEOTIDE SEQUENCE [LARGE SCALE GENOMIC DNA]</scope>
    <source>
        <strain evidence="2 3">PG-01</strain>
    </source>
</reference>
<dbReference type="RefSeq" id="WP_052430346.1">
    <property type="nucleotide sequence ID" value="NZ_BBLT01000009.1"/>
</dbReference>
<dbReference type="AlphaFoldDB" id="A0A098LI37"/>
<dbReference type="Pfam" id="PF01713">
    <property type="entry name" value="Smr"/>
    <property type="match status" value="1"/>
</dbReference>
<name>A0A098LI37_9BACT</name>
<dbReference type="Pfam" id="PF20297">
    <property type="entry name" value="MSSS"/>
    <property type="match status" value="1"/>
</dbReference>
<protein>
    <submittedName>
        <fullName evidence="2">Mismatch repair ATPase</fullName>
    </submittedName>
</protein>
<evidence type="ECO:0000259" key="1">
    <source>
        <dbReference type="PROSITE" id="PS50828"/>
    </source>
</evidence>
<proteinExistence type="predicted"/>
<comment type="caution">
    <text evidence="2">The sequence shown here is derived from an EMBL/GenBank/DDBJ whole genome shotgun (WGS) entry which is preliminary data.</text>
</comment>
<dbReference type="EMBL" id="BBLT01000009">
    <property type="protein sequence ID" value="GAL86661.1"/>
    <property type="molecule type" value="Genomic_DNA"/>
</dbReference>
<dbReference type="InterPro" id="IPR002625">
    <property type="entry name" value="Smr_dom"/>
</dbReference>
<sequence length="156" mass="17216">MSEIKPGDFVKINGQDTAVEVLSVKGNDLEVAMGIMKMTVKKNKVTFSQPPAEATKSASFDSGNITIDTKEKLLHFQFELDVRGKAKEDVINLLTNWVDDALLLGLPEARIVHGRGSGVLKDTVRSFLRKYKEVESVADEVREKGGDHVTLVKFKA</sequence>
<evidence type="ECO:0000313" key="2">
    <source>
        <dbReference type="EMBL" id="GAL86661.1"/>
    </source>
</evidence>
<dbReference type="Gene3D" id="3.30.1370.110">
    <property type="match status" value="1"/>
</dbReference>
<accession>A0A098LI37</accession>
<dbReference type="Proteomes" id="UP000030185">
    <property type="component" value="Unassembled WGS sequence"/>
</dbReference>
<dbReference type="STRING" id="153721.MYP_3891"/>
<evidence type="ECO:0000313" key="3">
    <source>
        <dbReference type="Proteomes" id="UP000030185"/>
    </source>
</evidence>
<organism evidence="2 3">
    <name type="scientific">Sporocytophaga myxococcoides</name>
    <dbReference type="NCBI Taxonomy" id="153721"/>
    <lineage>
        <taxon>Bacteria</taxon>
        <taxon>Pseudomonadati</taxon>
        <taxon>Bacteroidota</taxon>
        <taxon>Cytophagia</taxon>
        <taxon>Cytophagales</taxon>
        <taxon>Cytophagaceae</taxon>
        <taxon>Sporocytophaga</taxon>
    </lineage>
</organism>
<feature type="domain" description="Smr" evidence="1">
    <location>
        <begin position="80"/>
        <end position="155"/>
    </location>
</feature>